<dbReference type="PANTHER" id="PTHR34236">
    <property type="entry name" value="DIMETHYL SULFOXIDE REDUCTASE TRANSCRIPTIONAL ACTIVATOR"/>
    <property type="match status" value="1"/>
</dbReference>
<evidence type="ECO:0000313" key="6">
    <source>
        <dbReference type="Proteomes" id="UP001595821"/>
    </source>
</evidence>
<dbReference type="InterPro" id="IPR007050">
    <property type="entry name" value="HTH_bacterioopsin"/>
</dbReference>
<feature type="domain" description="HTH bat-type" evidence="3">
    <location>
        <begin position="155"/>
        <end position="206"/>
    </location>
</feature>
<evidence type="ECO:0000259" key="3">
    <source>
        <dbReference type="Pfam" id="PF04967"/>
    </source>
</evidence>
<evidence type="ECO:0000313" key="5">
    <source>
        <dbReference type="EMBL" id="MFC4246985.1"/>
    </source>
</evidence>
<gene>
    <name evidence="5" type="ORF">ACFOZ7_08230</name>
</gene>
<dbReference type="EMBL" id="JBHSDJ010000024">
    <property type="protein sequence ID" value="MFC4246985.1"/>
    <property type="molecule type" value="Genomic_DNA"/>
</dbReference>
<dbReference type="InterPro" id="IPR056433">
    <property type="entry name" value="DmsR-like_N"/>
</dbReference>
<sequence length="212" mass="23333">MASGIHVQLEVRGASTCPVSSISEDFEIESLTFGQRTPSEEEVVGELTVANADVAVESPLADEVFTDESRSIYRYTHDNGDCPCVRVPEHGCPVRDLHAKQGRLVLSFITPDIDTLQTVITDLRSRAAGVTICRLTRSGLDDGDQSLLFVDRNEFTDRQYEVLETAHRMGYFESPKRATAEDVADELGISASTFVEHLSVAQTKLLDQVLEA</sequence>
<keyword evidence="1" id="KW-0805">Transcription regulation</keyword>
<dbReference type="RefSeq" id="WP_246971115.1">
    <property type="nucleotide sequence ID" value="NZ_CP095397.1"/>
</dbReference>
<comment type="caution">
    <text evidence="5">The sequence shown here is derived from an EMBL/GenBank/DDBJ whole genome shotgun (WGS) entry which is preliminary data.</text>
</comment>
<name>A0ABD5NY84_9EURY</name>
<accession>A0ABD5NY84</accession>
<dbReference type="Gene3D" id="1.10.10.10">
    <property type="entry name" value="Winged helix-like DNA-binding domain superfamily/Winged helix DNA-binding domain"/>
    <property type="match status" value="1"/>
</dbReference>
<evidence type="ECO:0000256" key="1">
    <source>
        <dbReference type="ARBA" id="ARBA00023015"/>
    </source>
</evidence>
<dbReference type="Proteomes" id="UP001595821">
    <property type="component" value="Unassembled WGS sequence"/>
</dbReference>
<keyword evidence="2" id="KW-0804">Transcription</keyword>
<dbReference type="Pfam" id="PF24277">
    <property type="entry name" value="DmsR_N"/>
    <property type="match status" value="1"/>
</dbReference>
<proteinExistence type="predicted"/>
<evidence type="ECO:0000256" key="2">
    <source>
        <dbReference type="ARBA" id="ARBA00023163"/>
    </source>
</evidence>
<dbReference type="Pfam" id="PF04967">
    <property type="entry name" value="HTH_10"/>
    <property type="match status" value="1"/>
</dbReference>
<dbReference type="PANTHER" id="PTHR34236:SF1">
    <property type="entry name" value="DIMETHYL SULFOXIDE REDUCTASE TRANSCRIPTIONAL ACTIVATOR"/>
    <property type="match status" value="1"/>
</dbReference>
<dbReference type="AlphaFoldDB" id="A0ABD5NY84"/>
<organism evidence="5 6">
    <name type="scientific">Natribaculum luteum</name>
    <dbReference type="NCBI Taxonomy" id="1586232"/>
    <lineage>
        <taxon>Archaea</taxon>
        <taxon>Methanobacteriati</taxon>
        <taxon>Methanobacteriota</taxon>
        <taxon>Stenosarchaea group</taxon>
        <taxon>Halobacteria</taxon>
        <taxon>Halobacteriales</taxon>
        <taxon>Natrialbaceae</taxon>
        <taxon>Natribaculum</taxon>
    </lineage>
</organism>
<reference evidence="5 6" key="1">
    <citation type="journal article" date="2014" name="Int. J. Syst. Evol. Microbiol.">
        <title>Complete genome sequence of Corynebacterium casei LMG S-19264T (=DSM 44701T), isolated from a smear-ripened cheese.</title>
        <authorList>
            <consortium name="US DOE Joint Genome Institute (JGI-PGF)"/>
            <person name="Walter F."/>
            <person name="Albersmeier A."/>
            <person name="Kalinowski J."/>
            <person name="Ruckert C."/>
        </authorList>
    </citation>
    <scope>NUCLEOTIDE SEQUENCE [LARGE SCALE GENOMIC DNA]</scope>
    <source>
        <strain evidence="5 6">IBRC-M 10912</strain>
    </source>
</reference>
<protein>
    <submittedName>
        <fullName evidence="5">Helix-turn-helix domain-containing protein</fullName>
    </submittedName>
</protein>
<dbReference type="InterPro" id="IPR036388">
    <property type="entry name" value="WH-like_DNA-bd_sf"/>
</dbReference>
<dbReference type="GeneID" id="71852203"/>
<evidence type="ECO:0000259" key="4">
    <source>
        <dbReference type="Pfam" id="PF24277"/>
    </source>
</evidence>
<feature type="domain" description="DmsR-like N-terminal" evidence="4">
    <location>
        <begin position="1"/>
        <end position="138"/>
    </location>
</feature>